<protein>
    <submittedName>
        <fullName evidence="9">Cytochrome c biogenesis protein ResB</fullName>
    </submittedName>
</protein>
<evidence type="ECO:0000256" key="2">
    <source>
        <dbReference type="ARBA" id="ARBA00022692"/>
    </source>
</evidence>
<evidence type="ECO:0000313" key="10">
    <source>
        <dbReference type="Proteomes" id="UP001283109"/>
    </source>
</evidence>
<feature type="region of interest" description="Disordered" evidence="6">
    <location>
        <begin position="1"/>
        <end position="39"/>
    </location>
</feature>
<feature type="compositionally biased region" description="Low complexity" evidence="6">
    <location>
        <begin position="29"/>
        <end position="39"/>
    </location>
</feature>
<evidence type="ECO:0000259" key="8">
    <source>
        <dbReference type="Pfam" id="PF05140"/>
    </source>
</evidence>
<keyword evidence="2 7" id="KW-0812">Transmembrane</keyword>
<name>A0ABU4GZC5_9MICO</name>
<feature type="compositionally biased region" description="Basic and acidic residues" evidence="6">
    <location>
        <begin position="1"/>
        <end position="28"/>
    </location>
</feature>
<organism evidence="9 10">
    <name type="scientific">Microbacterium arthrosphaerae</name>
    <dbReference type="NCBI Taxonomy" id="792652"/>
    <lineage>
        <taxon>Bacteria</taxon>
        <taxon>Bacillati</taxon>
        <taxon>Actinomycetota</taxon>
        <taxon>Actinomycetes</taxon>
        <taxon>Micrococcales</taxon>
        <taxon>Microbacteriaceae</taxon>
        <taxon>Microbacterium</taxon>
    </lineage>
</organism>
<keyword evidence="4 7" id="KW-1133">Transmembrane helix</keyword>
<evidence type="ECO:0000256" key="4">
    <source>
        <dbReference type="ARBA" id="ARBA00022989"/>
    </source>
</evidence>
<feature type="domain" description="ResB-like" evidence="8">
    <location>
        <begin position="64"/>
        <end position="559"/>
    </location>
</feature>
<proteinExistence type="predicted"/>
<evidence type="ECO:0000256" key="1">
    <source>
        <dbReference type="ARBA" id="ARBA00004141"/>
    </source>
</evidence>
<dbReference type="PANTHER" id="PTHR31566">
    <property type="entry name" value="CYTOCHROME C BIOGENESIS PROTEIN CCS1, CHLOROPLASTIC"/>
    <property type="match status" value="1"/>
</dbReference>
<reference evidence="9 10" key="1">
    <citation type="submission" date="2023-11" db="EMBL/GenBank/DDBJ databases">
        <title>Draft genome sequence of Microbacterium arthrosphaerae JCM 30492.</title>
        <authorList>
            <person name="Zhang G."/>
            <person name="Ding Y."/>
        </authorList>
    </citation>
    <scope>NUCLEOTIDE SEQUENCE [LARGE SCALE GENOMIC DNA]</scope>
    <source>
        <strain evidence="9 10">JCM 30492</strain>
    </source>
</reference>
<dbReference type="RefSeq" id="WP_318352336.1">
    <property type="nucleotide sequence ID" value="NZ_JAWQEV010000001.1"/>
</dbReference>
<evidence type="ECO:0000256" key="6">
    <source>
        <dbReference type="SAM" id="MobiDB-lite"/>
    </source>
</evidence>
<evidence type="ECO:0000256" key="7">
    <source>
        <dbReference type="SAM" id="Phobius"/>
    </source>
</evidence>
<comment type="subcellular location">
    <subcellularLocation>
        <location evidence="1">Membrane</location>
        <topology evidence="1">Multi-pass membrane protein</topology>
    </subcellularLocation>
</comment>
<dbReference type="InterPro" id="IPR023494">
    <property type="entry name" value="Cyt_c_bgen_Ccs1/CcsB/ResB"/>
</dbReference>
<sequence>MSRPRSDAANEAVDDRATDPLRPADHAEAGGAASDSAAGGSDIAQPALGVVGWLRWGWRQLTSMRTALVLLLLLAIAAVPGSLVPQRSADPNGVRQYFVDNPDLAPVLDNLSLFDVYTSPWFSAIYILLFISLVGCVIPRTKHHYKAMRAQPPRTPARLSRLDAHRSEVLEFADPAAAAAGAETAVDAARQQLRKAGYRVERYDTARALSVSAERGYLRETGNLVFHGALVGVLLAVGIGGGFTYTGQTVIIEGRTWVNTMLDYTSFNPGRFVDEEALEPYALTLDDFSLSYVMPGQQGAGQAGDFVAHLTTQFPDADPAEGEVRVNHPLEIAGDRVYLMGNGYAPTITIRNSDGDVVFSESVPFLPQDNNMTSQGVVKVPDGLREQVGLVGFFYPTAQELTNGAYTSVYGDLQYPMLTFWVYAGDLGIDGGVPKSVYTLDPEEMTQLAGGDSGVASLELMPGDTVDLPDGLGTISFDSEAPAGAAGFEDAVKRYVSLSIHRDASATWVLVFAVLALAGLLAALFVPRRRMWVKATPQGHTVQLEYAGLARGEDPALDAAVAQFAQRHLGALADLSVFESRTLQDPAPENRKVRDSKPESTPDVD</sequence>
<accession>A0ABU4GZC5</accession>
<feature type="transmembrane region" description="Helical" evidence="7">
    <location>
        <begin position="506"/>
        <end position="526"/>
    </location>
</feature>
<dbReference type="InterPro" id="IPR007816">
    <property type="entry name" value="ResB-like_domain"/>
</dbReference>
<keyword evidence="10" id="KW-1185">Reference proteome</keyword>
<comment type="caution">
    <text evidence="9">The sequence shown here is derived from an EMBL/GenBank/DDBJ whole genome shotgun (WGS) entry which is preliminary data.</text>
</comment>
<feature type="transmembrane region" description="Helical" evidence="7">
    <location>
        <begin position="67"/>
        <end position="84"/>
    </location>
</feature>
<dbReference type="EMBL" id="JAWQEV010000001">
    <property type="protein sequence ID" value="MDW4571814.1"/>
    <property type="molecule type" value="Genomic_DNA"/>
</dbReference>
<evidence type="ECO:0000313" key="9">
    <source>
        <dbReference type="EMBL" id="MDW4571814.1"/>
    </source>
</evidence>
<feature type="transmembrane region" description="Helical" evidence="7">
    <location>
        <begin position="121"/>
        <end position="139"/>
    </location>
</feature>
<feature type="transmembrane region" description="Helical" evidence="7">
    <location>
        <begin position="224"/>
        <end position="245"/>
    </location>
</feature>
<dbReference type="PANTHER" id="PTHR31566:SF0">
    <property type="entry name" value="CYTOCHROME C BIOGENESIS PROTEIN CCS1, CHLOROPLASTIC"/>
    <property type="match status" value="1"/>
</dbReference>
<dbReference type="Pfam" id="PF05140">
    <property type="entry name" value="ResB"/>
    <property type="match status" value="1"/>
</dbReference>
<gene>
    <name evidence="9" type="ORF">R8Z58_03380</name>
</gene>
<keyword evidence="5 7" id="KW-0472">Membrane</keyword>
<evidence type="ECO:0000256" key="5">
    <source>
        <dbReference type="ARBA" id="ARBA00023136"/>
    </source>
</evidence>
<feature type="compositionally biased region" description="Basic and acidic residues" evidence="6">
    <location>
        <begin position="588"/>
        <end position="605"/>
    </location>
</feature>
<dbReference type="Proteomes" id="UP001283109">
    <property type="component" value="Unassembled WGS sequence"/>
</dbReference>
<evidence type="ECO:0000256" key="3">
    <source>
        <dbReference type="ARBA" id="ARBA00022748"/>
    </source>
</evidence>
<feature type="region of interest" description="Disordered" evidence="6">
    <location>
        <begin position="583"/>
        <end position="605"/>
    </location>
</feature>
<keyword evidence="3" id="KW-0201">Cytochrome c-type biogenesis</keyword>